<dbReference type="Proteomes" id="UP000247647">
    <property type="component" value="Unassembled WGS sequence"/>
</dbReference>
<protein>
    <submittedName>
        <fullName evidence="1">Cytochrome P450</fullName>
    </submittedName>
</protein>
<dbReference type="GO" id="GO:0004497">
    <property type="term" value="F:monooxygenase activity"/>
    <property type="evidence" value="ECO:0007669"/>
    <property type="project" value="InterPro"/>
</dbReference>
<gene>
    <name evidence="1" type="ORF">BO87DRAFT_320109</name>
</gene>
<dbReference type="EMBL" id="KZ821495">
    <property type="protein sequence ID" value="PYH29288.1"/>
    <property type="molecule type" value="Genomic_DNA"/>
</dbReference>
<dbReference type="OrthoDB" id="1470350at2759"/>
<dbReference type="PANTHER" id="PTHR47582">
    <property type="entry name" value="P450, PUTATIVE (EUROFUNG)-RELATED"/>
    <property type="match status" value="1"/>
</dbReference>
<dbReference type="SUPFAM" id="SSF48264">
    <property type="entry name" value="Cytochrome P450"/>
    <property type="match status" value="1"/>
</dbReference>
<dbReference type="GO" id="GO:0005506">
    <property type="term" value="F:iron ion binding"/>
    <property type="evidence" value="ECO:0007669"/>
    <property type="project" value="InterPro"/>
</dbReference>
<dbReference type="PANTHER" id="PTHR47582:SF1">
    <property type="entry name" value="P450, PUTATIVE (EUROFUNG)-RELATED"/>
    <property type="match status" value="1"/>
</dbReference>
<dbReference type="InterPro" id="IPR036396">
    <property type="entry name" value="Cyt_P450_sf"/>
</dbReference>
<proteinExistence type="predicted"/>
<dbReference type="InterPro" id="IPR001128">
    <property type="entry name" value="Cyt_P450"/>
</dbReference>
<evidence type="ECO:0000313" key="1">
    <source>
        <dbReference type="EMBL" id="PYH29288.1"/>
    </source>
</evidence>
<dbReference type="GO" id="GO:0016705">
    <property type="term" value="F:oxidoreductase activity, acting on paired donors, with incorporation or reduction of molecular oxygen"/>
    <property type="evidence" value="ECO:0007669"/>
    <property type="project" value="InterPro"/>
</dbReference>
<reference evidence="1" key="1">
    <citation type="submission" date="2016-12" db="EMBL/GenBank/DDBJ databases">
        <title>The genomes of Aspergillus section Nigri reveals drivers in fungal speciation.</title>
        <authorList>
            <consortium name="DOE Joint Genome Institute"/>
            <person name="Vesth T.C."/>
            <person name="Nybo J."/>
            <person name="Theobald S."/>
            <person name="Brandl J."/>
            <person name="Frisvad J.C."/>
            <person name="Nielsen K.F."/>
            <person name="Lyhne E.K."/>
            <person name="Kogle M.E."/>
            <person name="Kuo A."/>
            <person name="Riley R."/>
            <person name="Clum A."/>
            <person name="Nolan M."/>
            <person name="Lipzen A."/>
            <person name="Salamov A."/>
            <person name="Henrissat B."/>
            <person name="Wiebenga A."/>
            <person name="De Vries R.P."/>
            <person name="Grigoriev I.V."/>
            <person name="Mortensen U.H."/>
            <person name="Andersen M.R."/>
            <person name="Baker S.E."/>
        </authorList>
    </citation>
    <scope>NUCLEOTIDE SEQUENCE [LARGE SCALE GENOMIC DNA]</scope>
    <source>
        <strain evidence="1">CBS 115656</strain>
    </source>
</reference>
<dbReference type="Pfam" id="PF00067">
    <property type="entry name" value="p450"/>
    <property type="match status" value="1"/>
</dbReference>
<dbReference type="InterPro" id="IPR053007">
    <property type="entry name" value="CYP450_monoxygenase_sec-met"/>
</dbReference>
<dbReference type="GeneID" id="37122336"/>
<dbReference type="AlphaFoldDB" id="A0A318YM30"/>
<dbReference type="GO" id="GO:0020037">
    <property type="term" value="F:heme binding"/>
    <property type="evidence" value="ECO:0007669"/>
    <property type="project" value="InterPro"/>
</dbReference>
<evidence type="ECO:0000313" key="2">
    <source>
        <dbReference type="Proteomes" id="UP000247647"/>
    </source>
</evidence>
<accession>A0A318YM30</accession>
<keyword evidence="2" id="KW-1185">Reference proteome</keyword>
<organism evidence="1 2">
    <name type="scientific">Aspergillus neoniger (strain CBS 115656)</name>
    <dbReference type="NCBI Taxonomy" id="1448310"/>
    <lineage>
        <taxon>Eukaryota</taxon>
        <taxon>Fungi</taxon>
        <taxon>Dikarya</taxon>
        <taxon>Ascomycota</taxon>
        <taxon>Pezizomycotina</taxon>
        <taxon>Eurotiomycetes</taxon>
        <taxon>Eurotiomycetidae</taxon>
        <taxon>Eurotiales</taxon>
        <taxon>Aspergillaceae</taxon>
        <taxon>Aspergillus</taxon>
        <taxon>Aspergillus subgen. Circumdati</taxon>
    </lineage>
</organism>
<name>A0A318YM30_ASPNB</name>
<dbReference type="Gene3D" id="1.10.630.10">
    <property type="entry name" value="Cytochrome P450"/>
    <property type="match status" value="1"/>
</dbReference>
<dbReference type="RefSeq" id="XP_025474766.1">
    <property type="nucleotide sequence ID" value="XM_025619880.1"/>
</dbReference>
<sequence>MDNSFSLDILLAASGISQKTRARLWSTMTAKTKEPIPRVITSNARSALRAQPRANPFTLKILAQLNETLTPLAASGALRKSIAEPAEVSLYKWVVDVITVAVTDGMMGKVCLDRFPETVDAVFLLIMNVYTVFQRRPRMFARQTYDTTDKLTQLLDKYFSLPREKRMDCVEFVAKVEDDIRSADLSQEELSKIILDNPAILAFWFLSHILWRPGLFSVIRAECEQAFTENSPLAPSDISERLGCCPTLKATFQETARLNCGLHLFRQVYEDTEVGRYRLRKGSRLMIAYSRVHVDKSHWGPDADEFNYRRFLDNPGLASSKHFKPFGDGTHQCGAKLMVPQLLMYFVAIVVCRYDFRIAGGFESYPFPKIDESKGRATVPMPVVDDVPRVSITPRKSAV</sequence>